<dbReference type="Gene3D" id="2.30.110.10">
    <property type="entry name" value="Electron Transport, Fmn-binding Protein, Chain A"/>
    <property type="match status" value="1"/>
</dbReference>
<dbReference type="InterPro" id="IPR024934">
    <property type="entry name" value="Rubredoxin-like_dom"/>
</dbReference>
<name>A0ABR7G4M2_9FIRM</name>
<dbReference type="InterPro" id="IPR002563">
    <property type="entry name" value="Flavin_Rdtase-like_dom"/>
</dbReference>
<organism evidence="6 7">
    <name type="scientific">Ruminococcus hominis</name>
    <dbReference type="NCBI Taxonomy" id="2763065"/>
    <lineage>
        <taxon>Bacteria</taxon>
        <taxon>Bacillati</taxon>
        <taxon>Bacillota</taxon>
        <taxon>Clostridia</taxon>
        <taxon>Eubacteriales</taxon>
        <taxon>Oscillospiraceae</taxon>
        <taxon>Ruminococcus</taxon>
    </lineage>
</organism>
<dbReference type="EMBL" id="JACOPE010000001">
    <property type="protein sequence ID" value="MBC5682385.1"/>
    <property type="molecule type" value="Genomic_DNA"/>
</dbReference>
<dbReference type="Pfam" id="PF21349">
    <property type="entry name" value="RUBY_RBDX"/>
    <property type="match status" value="1"/>
</dbReference>
<dbReference type="Pfam" id="PF01613">
    <property type="entry name" value="Flavin_Reduct"/>
    <property type="match status" value="1"/>
</dbReference>
<dbReference type="PROSITE" id="PS50903">
    <property type="entry name" value="RUBREDOXIN_LIKE"/>
    <property type="match status" value="1"/>
</dbReference>
<dbReference type="Proteomes" id="UP000631576">
    <property type="component" value="Unassembled WGS sequence"/>
</dbReference>
<dbReference type="InterPro" id="IPR048574">
    <property type="entry name" value="RUBY_RBDX"/>
</dbReference>
<evidence type="ECO:0000256" key="2">
    <source>
        <dbReference type="ARBA" id="ARBA00001965"/>
    </source>
</evidence>
<comment type="cofactor">
    <cofactor evidence="2">
        <name>Fe(3+)</name>
        <dbReference type="ChEBI" id="CHEBI:29034"/>
    </cofactor>
</comment>
<evidence type="ECO:0000256" key="1">
    <source>
        <dbReference type="ARBA" id="ARBA00001917"/>
    </source>
</evidence>
<keyword evidence="7" id="KW-1185">Reference proteome</keyword>
<dbReference type="CDD" id="cd00350">
    <property type="entry name" value="rubredoxin_like"/>
    <property type="match status" value="1"/>
</dbReference>
<feature type="domain" description="Rubredoxin-like" evidence="5">
    <location>
        <begin position="167"/>
        <end position="203"/>
    </location>
</feature>
<dbReference type="PANTHER" id="PTHR43567">
    <property type="entry name" value="FLAVOREDOXIN-RELATED-RELATED"/>
    <property type="match status" value="1"/>
</dbReference>
<dbReference type="Gene3D" id="2.20.28.10">
    <property type="match status" value="1"/>
</dbReference>
<dbReference type="PANTHER" id="PTHR43567:SF1">
    <property type="entry name" value="FLAVOREDOXIN"/>
    <property type="match status" value="1"/>
</dbReference>
<protein>
    <submittedName>
        <fullName evidence="6">Flavin reductase</fullName>
    </submittedName>
</protein>
<dbReference type="RefSeq" id="WP_022075018.1">
    <property type="nucleotide sequence ID" value="NZ_JACOPE010000001.1"/>
</dbReference>
<evidence type="ECO:0000256" key="4">
    <source>
        <dbReference type="ARBA" id="ARBA00038054"/>
    </source>
</evidence>
<sequence>MEKKALYNLSYGVFMLSTRSGEKVNGCITNTCMQVANNPIRIAISVLNSNYTCDLIKESGIFALSLLDVNCSFETIKHFGFQSGRDVDKMKDLSLPVDHNDIPYLGYQTCAVISGKVLEQQDLGTHTLFIAEVTDAKLLNENEPLTYADYQNRVKPKKKEIPQDKKIVGWRCKICNYVYEGSELPPDYTCPLCGHDISDFEPIYERR</sequence>
<comment type="similarity">
    <text evidence="4">Belongs to the flavoredoxin family.</text>
</comment>
<evidence type="ECO:0000313" key="7">
    <source>
        <dbReference type="Proteomes" id="UP000631576"/>
    </source>
</evidence>
<dbReference type="InterPro" id="IPR052174">
    <property type="entry name" value="Flavoredoxin"/>
</dbReference>
<accession>A0ABR7G4M2</accession>
<comment type="cofactor">
    <cofactor evidence="1">
        <name>FMN</name>
        <dbReference type="ChEBI" id="CHEBI:58210"/>
    </cofactor>
</comment>
<dbReference type="SUPFAM" id="SSF50475">
    <property type="entry name" value="FMN-binding split barrel"/>
    <property type="match status" value="1"/>
</dbReference>
<keyword evidence="3" id="KW-0285">Flavoprotein</keyword>
<proteinExistence type="inferred from homology"/>
<reference evidence="6 7" key="1">
    <citation type="submission" date="2020-08" db="EMBL/GenBank/DDBJ databases">
        <title>Genome public.</title>
        <authorList>
            <person name="Liu C."/>
            <person name="Sun Q."/>
        </authorList>
    </citation>
    <scope>NUCLEOTIDE SEQUENCE [LARGE SCALE GENOMIC DNA]</scope>
    <source>
        <strain evidence="6 7">NSJ-13</strain>
    </source>
</reference>
<dbReference type="SUPFAM" id="SSF57802">
    <property type="entry name" value="Rubredoxin-like"/>
    <property type="match status" value="1"/>
</dbReference>
<evidence type="ECO:0000256" key="3">
    <source>
        <dbReference type="ARBA" id="ARBA00022630"/>
    </source>
</evidence>
<evidence type="ECO:0000259" key="5">
    <source>
        <dbReference type="PROSITE" id="PS50903"/>
    </source>
</evidence>
<dbReference type="InterPro" id="IPR012349">
    <property type="entry name" value="Split_barrel_FMN-bd"/>
</dbReference>
<dbReference type="SMART" id="SM00903">
    <property type="entry name" value="Flavin_Reduct"/>
    <property type="match status" value="1"/>
</dbReference>
<gene>
    <name evidence="6" type="ORF">H8S40_02130</name>
</gene>
<evidence type="ECO:0000313" key="6">
    <source>
        <dbReference type="EMBL" id="MBC5682385.1"/>
    </source>
</evidence>
<comment type="caution">
    <text evidence="6">The sequence shown here is derived from an EMBL/GenBank/DDBJ whole genome shotgun (WGS) entry which is preliminary data.</text>
</comment>